<evidence type="ECO:0000313" key="2">
    <source>
        <dbReference type="Proteomes" id="UP001500738"/>
    </source>
</evidence>
<reference evidence="2" key="1">
    <citation type="journal article" date="2019" name="Int. J. Syst. Evol. Microbiol.">
        <title>The Global Catalogue of Microorganisms (GCM) 10K type strain sequencing project: providing services to taxonomists for standard genome sequencing and annotation.</title>
        <authorList>
            <consortium name="The Broad Institute Genomics Platform"/>
            <consortium name="The Broad Institute Genome Sequencing Center for Infectious Disease"/>
            <person name="Wu L."/>
            <person name="Ma J."/>
        </authorList>
    </citation>
    <scope>NUCLEOTIDE SEQUENCE [LARGE SCALE GENOMIC DNA]</scope>
    <source>
        <strain evidence="2">JCM 15910</strain>
    </source>
</reference>
<organism evidence="1 2">
    <name type="scientific">Sphingopyxis soli</name>
    <dbReference type="NCBI Taxonomy" id="592051"/>
    <lineage>
        <taxon>Bacteria</taxon>
        <taxon>Pseudomonadati</taxon>
        <taxon>Pseudomonadota</taxon>
        <taxon>Alphaproteobacteria</taxon>
        <taxon>Sphingomonadales</taxon>
        <taxon>Sphingomonadaceae</taxon>
        <taxon>Sphingopyxis</taxon>
    </lineage>
</organism>
<dbReference type="EMBL" id="BAAAFE010000001">
    <property type="protein sequence ID" value="GAA0860761.1"/>
    <property type="molecule type" value="Genomic_DNA"/>
</dbReference>
<gene>
    <name evidence="1" type="ORF">GCM10009115_00610</name>
</gene>
<name>A0ABP3X7Y3_9SPHN</name>
<comment type="caution">
    <text evidence="1">The sequence shown here is derived from an EMBL/GenBank/DDBJ whole genome shotgun (WGS) entry which is preliminary data.</text>
</comment>
<sequence>MSLSLDVGAGLGVVTLRKILPNCACAGATASMQAAIMAGAPHSLCFIEPSLTAPLSGNSRPLSHHFMPFAVIFINNR</sequence>
<protein>
    <submittedName>
        <fullName evidence="1">Uncharacterized protein</fullName>
    </submittedName>
</protein>
<evidence type="ECO:0000313" key="1">
    <source>
        <dbReference type="EMBL" id="GAA0860761.1"/>
    </source>
</evidence>
<dbReference type="Proteomes" id="UP001500738">
    <property type="component" value="Unassembled WGS sequence"/>
</dbReference>
<proteinExistence type="predicted"/>
<accession>A0ABP3X7Y3</accession>
<keyword evidence="2" id="KW-1185">Reference proteome</keyword>